<keyword evidence="1" id="KW-0804">Transcription</keyword>
<organism evidence="1 2">
    <name type="scientific">Candidatus Methanomarinus sp</name>
    <dbReference type="NCBI Taxonomy" id="3386244"/>
    <lineage>
        <taxon>Archaea</taxon>
        <taxon>Methanobacteriati</taxon>
        <taxon>Methanobacteriota</taxon>
        <taxon>Stenosarchaea group</taxon>
        <taxon>Methanomicrobia</taxon>
        <taxon>Methanosarcinales</taxon>
        <taxon>ANME-2 cluster</taxon>
        <taxon>Candidatus Methanocomedenaceae</taxon>
        <taxon>Candidatus Methanomarinus</taxon>
    </lineage>
</organism>
<proteinExistence type="predicted"/>
<sequence>MDIDIIELSDNKARFIINQIEPAIINGLRRSMLAEVPTMAIDYINIYGNTSVLFDEQIALRVGLIPFTTDLESYVLPEECDCNGEGCTKCQVSMTLSSKGPIIVYSGDILSSDPKILPADERIPIVELKKDEELVLEAFAKLGTGRKHPKWQAGIACGYKNLPEINILENCDSCGKCIGECPKGILIMENDILTVTDALNCNLCNLCTNACDIDAIIVQGKTNSFIFRMESDGSYTARNLLLEGANTIINNAKQLNEILTEIE</sequence>
<evidence type="ECO:0000313" key="2">
    <source>
        <dbReference type="Proteomes" id="UP000315423"/>
    </source>
</evidence>
<dbReference type="EC" id="2.7.7.6" evidence="1"/>
<protein>
    <submittedName>
        <fullName evidence="1">DNA-directed RNA polymerase subunit D</fullName>
        <ecNumber evidence="1">2.7.7.6</ecNumber>
    </submittedName>
</protein>
<keyword evidence="1" id="KW-0808">Transferase</keyword>
<reference evidence="1" key="1">
    <citation type="submission" date="2018-09" db="EMBL/GenBank/DDBJ databases">
        <title>A genomic encyclopedia of anaerobic methanotrophic archaea.</title>
        <authorList>
            <person name="Skennerton C.T."/>
            <person name="Chadwick G.L."/>
            <person name="Laso-Perez R."/>
            <person name="Leu A.O."/>
            <person name="Speth D.R."/>
            <person name="Yu H."/>
            <person name="Morgan-Lang C."/>
            <person name="Hatzenpichler R."/>
            <person name="Goudeau D."/>
            <person name="Malmstrom R."/>
            <person name="Woyke T."/>
            <person name="Hallam S."/>
            <person name="Tyson G.W."/>
            <person name="Wegener G."/>
            <person name="Boetius A."/>
            <person name="Orphan V.J."/>
        </authorList>
    </citation>
    <scope>NUCLEOTIDE SEQUENCE</scope>
    <source>
        <strain evidence="1">CONS3730D10UFb2</strain>
    </source>
</reference>
<gene>
    <name evidence="1" type="ORF">C5S46_02160</name>
</gene>
<comment type="caution">
    <text evidence="1">The sequence shown here is derived from an EMBL/GenBank/DDBJ whole genome shotgun (WGS) entry which is preliminary data.</text>
</comment>
<keyword evidence="1" id="KW-0548">Nucleotidyltransferase</keyword>
<accession>A0AC61SC51</accession>
<name>A0AC61SC51_9EURY</name>
<evidence type="ECO:0000313" key="1">
    <source>
        <dbReference type="EMBL" id="TKY92135.1"/>
    </source>
</evidence>
<dbReference type="EMBL" id="QYBA01000070">
    <property type="protein sequence ID" value="TKY92135.1"/>
    <property type="molecule type" value="Genomic_DNA"/>
</dbReference>
<dbReference type="Proteomes" id="UP000315423">
    <property type="component" value="Unassembled WGS sequence"/>
</dbReference>
<keyword evidence="1" id="KW-0240">DNA-directed RNA polymerase</keyword>